<name>A0A8J3IUL6_9CHLR</name>
<protein>
    <recommendedName>
        <fullName evidence="4">Beta-galactosidase</fullName>
        <ecNumber evidence="4">3.2.1.23</ecNumber>
    </recommendedName>
</protein>
<reference evidence="7" key="1">
    <citation type="submission" date="2020-10" db="EMBL/GenBank/DDBJ databases">
        <title>Taxonomic study of unclassified bacteria belonging to the class Ktedonobacteria.</title>
        <authorList>
            <person name="Yabe S."/>
            <person name="Wang C.M."/>
            <person name="Zheng Y."/>
            <person name="Sakai Y."/>
            <person name="Cavaletti L."/>
            <person name="Monciardini P."/>
            <person name="Donadio S."/>
        </authorList>
    </citation>
    <scope>NUCLEOTIDE SEQUENCE</scope>
    <source>
        <strain evidence="7">ID150040</strain>
    </source>
</reference>
<dbReference type="Gene3D" id="3.20.20.80">
    <property type="entry name" value="Glycosidases"/>
    <property type="match status" value="1"/>
</dbReference>
<dbReference type="InterPro" id="IPR031330">
    <property type="entry name" value="Gly_Hdrlase_35_cat"/>
</dbReference>
<dbReference type="EC" id="3.2.1.23" evidence="4"/>
<keyword evidence="2 4" id="KW-0378">Hydrolase</keyword>
<evidence type="ECO:0000256" key="2">
    <source>
        <dbReference type="ARBA" id="ARBA00022801"/>
    </source>
</evidence>
<comment type="catalytic activity">
    <reaction evidence="4">
        <text>Hydrolysis of terminal non-reducing beta-D-galactose residues in beta-D-galactosides.</text>
        <dbReference type="EC" id="3.2.1.23"/>
    </reaction>
</comment>
<gene>
    <name evidence="7" type="ORF">KSF_072180</name>
</gene>
<organism evidence="7 8">
    <name type="scientific">Reticulibacter mediterranei</name>
    <dbReference type="NCBI Taxonomy" id="2778369"/>
    <lineage>
        <taxon>Bacteria</taxon>
        <taxon>Bacillati</taxon>
        <taxon>Chloroflexota</taxon>
        <taxon>Ktedonobacteria</taxon>
        <taxon>Ktedonobacterales</taxon>
        <taxon>Reticulibacteraceae</taxon>
        <taxon>Reticulibacter</taxon>
    </lineage>
</organism>
<evidence type="ECO:0000256" key="3">
    <source>
        <dbReference type="ARBA" id="ARBA00023295"/>
    </source>
</evidence>
<sequence>MFADHHLTPQDVYQLDLRQPARPITAGCLLAEGTSPQGDTIAFTNYYLTYNGRPSIPIMGEFHFSRFPRRYWEQELQKMRAGGISIVATYIFWLYVEEEEGRFDWSGDRDVRAFIAACQAQGLQVLLRIGPFAHGEFRNGGLPDWLYGQPFDVRSNDDHYLSYVKRYYAEVAAQVRGLFFQDGGPIIGIQIENEYMHAGAPWEVTFRQGSEWVPAGSDGDAHMLCLKQLASELGLVAPFYSCTGWLRSPVPEGEFLPMHGGYAFQPWSPDPEFRQPPTHEFLFRDRHEQPLANGDVPYDATQYPYACCELGGGIQITYHHRPIVPPECVQAMAIIALGSGANLLGYYMYHGGSNPVGKHAYLNEFTVPRISYDFQAPIGEYGQLHQSYHRLRALHLFLQDFGARLAPMMVTIPDHAEQITPEQTDTPRFAVRSKDGAGFLFFNNYQDHVSMPDHERVRFQLQLPEEMLTIPQLQGLTLRQGVSAILPFNLSLDDGVRLKYATSQLLTALRDGEQSTYVFFTPEGMHTEFALDKTTYQSIEVTGGALQKDQERDYIQAEPGLQCRIQITTLHESTIQLLVLTQEQAWNCWKVQLWGQERLLLTDALATCEDDDLHLSWRGPATTSLAVYPPLSELPNTDAGELATIADDFFSRYTISTPERPIELPVQQLRPDTLCIGLPATLDGVHDAFLNIDFVGDMGHAYLNGRLISDHFANGLPWEIGLKRFVSQDAAHELIVRLSPLRSNATALRYFPTGMAFRPTDGDGTIEVKSIQVHPEYHVVLTQRHR</sequence>
<dbReference type="GO" id="GO:0004565">
    <property type="term" value="F:beta-galactosidase activity"/>
    <property type="evidence" value="ECO:0007669"/>
    <property type="project" value="UniProtKB-EC"/>
</dbReference>
<comment type="similarity">
    <text evidence="1 5">Belongs to the glycosyl hydrolase 35 family.</text>
</comment>
<dbReference type="SUPFAM" id="SSF51011">
    <property type="entry name" value="Glycosyl hydrolase domain"/>
    <property type="match status" value="1"/>
</dbReference>
<feature type="domain" description="Beta-galactosidase" evidence="6">
    <location>
        <begin position="412"/>
        <end position="588"/>
    </location>
</feature>
<keyword evidence="3 4" id="KW-0326">Glycosidase</keyword>
<dbReference type="InterPro" id="IPR017853">
    <property type="entry name" value="GH"/>
</dbReference>
<dbReference type="AlphaFoldDB" id="A0A8J3IUL6"/>
<accession>A0A8J3IUL6</accession>
<dbReference type="InterPro" id="IPR037110">
    <property type="entry name" value="Betagal_dom2_sf"/>
</dbReference>
<dbReference type="Pfam" id="PF10435">
    <property type="entry name" value="BetaGal_dom2"/>
    <property type="match status" value="1"/>
</dbReference>
<dbReference type="Pfam" id="PF01301">
    <property type="entry name" value="Glyco_hydro_35"/>
    <property type="match status" value="2"/>
</dbReference>
<dbReference type="GO" id="GO:0005975">
    <property type="term" value="P:carbohydrate metabolic process"/>
    <property type="evidence" value="ECO:0007669"/>
    <property type="project" value="InterPro"/>
</dbReference>
<evidence type="ECO:0000256" key="5">
    <source>
        <dbReference type="RuleBase" id="RU003679"/>
    </source>
</evidence>
<comment type="caution">
    <text evidence="7">The sequence shown here is derived from an EMBL/GenBank/DDBJ whole genome shotgun (WGS) entry which is preliminary data.</text>
</comment>
<dbReference type="EMBL" id="BNJK01000001">
    <property type="protein sequence ID" value="GHO97170.1"/>
    <property type="molecule type" value="Genomic_DNA"/>
</dbReference>
<dbReference type="InterPro" id="IPR001944">
    <property type="entry name" value="Glycoside_Hdrlase_35"/>
</dbReference>
<dbReference type="PRINTS" id="PR00742">
    <property type="entry name" value="GLHYDRLASE35"/>
</dbReference>
<dbReference type="RefSeq" id="WP_220207749.1">
    <property type="nucleotide sequence ID" value="NZ_BNJK01000001.1"/>
</dbReference>
<dbReference type="SMART" id="SM01029">
    <property type="entry name" value="BetaGal_dom2"/>
    <property type="match status" value="1"/>
</dbReference>
<dbReference type="PANTHER" id="PTHR23421">
    <property type="entry name" value="BETA-GALACTOSIDASE RELATED"/>
    <property type="match status" value="1"/>
</dbReference>
<evidence type="ECO:0000259" key="6">
    <source>
        <dbReference type="SMART" id="SM01029"/>
    </source>
</evidence>
<dbReference type="Proteomes" id="UP000597444">
    <property type="component" value="Unassembled WGS sequence"/>
</dbReference>
<evidence type="ECO:0000313" key="8">
    <source>
        <dbReference type="Proteomes" id="UP000597444"/>
    </source>
</evidence>
<dbReference type="InterPro" id="IPR018954">
    <property type="entry name" value="Betagal_dom2"/>
</dbReference>
<dbReference type="PROSITE" id="PS01182">
    <property type="entry name" value="GLYCOSYL_HYDROL_F35"/>
    <property type="match status" value="1"/>
</dbReference>
<evidence type="ECO:0000256" key="1">
    <source>
        <dbReference type="ARBA" id="ARBA00009809"/>
    </source>
</evidence>
<dbReference type="SUPFAM" id="SSF51445">
    <property type="entry name" value="(Trans)glycosidases"/>
    <property type="match status" value="1"/>
</dbReference>
<evidence type="ECO:0000313" key="7">
    <source>
        <dbReference type="EMBL" id="GHO97170.1"/>
    </source>
</evidence>
<evidence type="ECO:0000256" key="4">
    <source>
        <dbReference type="RuleBase" id="RU000675"/>
    </source>
</evidence>
<proteinExistence type="inferred from homology"/>
<keyword evidence="8" id="KW-1185">Reference proteome</keyword>
<dbReference type="InterPro" id="IPR019801">
    <property type="entry name" value="Glyco_hydro_35_CS"/>
</dbReference>
<dbReference type="Gene3D" id="2.102.20.10">
    <property type="entry name" value="Beta-galactosidase, domain 2"/>
    <property type="match status" value="1"/>
</dbReference>